<dbReference type="Gene3D" id="3.40.50.1110">
    <property type="entry name" value="SGNH hydrolase"/>
    <property type="match status" value="1"/>
</dbReference>
<organism evidence="2 3">
    <name type="scientific">Alloscardovia macacae</name>
    <dbReference type="NCBI Taxonomy" id="1160091"/>
    <lineage>
        <taxon>Bacteria</taxon>
        <taxon>Bacillati</taxon>
        <taxon>Actinomycetota</taxon>
        <taxon>Actinomycetes</taxon>
        <taxon>Bifidobacteriales</taxon>
        <taxon>Bifidobacteriaceae</taxon>
        <taxon>Alloscardovia</taxon>
    </lineage>
</organism>
<dbReference type="EMBL" id="NEKC01000002">
    <property type="protein sequence ID" value="OTA29987.1"/>
    <property type="molecule type" value="Genomic_DNA"/>
</dbReference>
<dbReference type="SUPFAM" id="SSF52266">
    <property type="entry name" value="SGNH hydrolase"/>
    <property type="match status" value="1"/>
</dbReference>
<dbReference type="STRING" id="1160091.B9T39_01060"/>
<dbReference type="CDD" id="cd00229">
    <property type="entry name" value="SGNH_hydrolase"/>
    <property type="match status" value="1"/>
</dbReference>
<evidence type="ECO:0000313" key="2">
    <source>
        <dbReference type="EMBL" id="OTA29987.1"/>
    </source>
</evidence>
<dbReference type="AlphaFoldDB" id="A0A1Y2SZT5"/>
<gene>
    <name evidence="2" type="ORF">B9T39_01060</name>
</gene>
<dbReference type="Pfam" id="PF13472">
    <property type="entry name" value="Lipase_GDSL_2"/>
    <property type="match status" value="1"/>
</dbReference>
<feature type="domain" description="SGNH hydrolase-type esterase" evidence="1">
    <location>
        <begin position="42"/>
        <end position="192"/>
    </location>
</feature>
<sequence>MTVADFLTGWESLPGNAAEYDVSHVSARSAVDGLTGARVLMLGSSVTWGYASGGQALGEYLAARFRMRVTKEAVNGTTLSGDGSDTYVSRLQRREETYDLVVVQLSTNDATQSRPVRAVLAALETIRAYVRRRWNAPVVVYTNTRYGSALYGRMVDAVLQANFPTIDLWHTLEPEHLELYMADAIHPTRAGYVRWWAPEVEKQLILKQERGELR</sequence>
<name>A0A1Y2SZT5_9BIFI</name>
<evidence type="ECO:0000259" key="1">
    <source>
        <dbReference type="Pfam" id="PF13472"/>
    </source>
</evidence>
<accession>A0A1Y2SZT5</accession>
<evidence type="ECO:0000313" key="3">
    <source>
        <dbReference type="Proteomes" id="UP000243540"/>
    </source>
</evidence>
<dbReference type="InterPro" id="IPR036514">
    <property type="entry name" value="SGNH_hydro_sf"/>
</dbReference>
<comment type="caution">
    <text evidence="2">The sequence shown here is derived from an EMBL/GenBank/DDBJ whole genome shotgun (WGS) entry which is preliminary data.</text>
</comment>
<reference evidence="2 3" key="1">
    <citation type="submission" date="2017-04" db="EMBL/GenBank/DDBJ databases">
        <title>Draft genome sequences of Alloscardovia macacae UMA81211 and UMA81212 isolated from the feces of a rhesus macaque (Macaca mulatta).</title>
        <authorList>
            <person name="Albert K."/>
            <person name="Sela D.A."/>
        </authorList>
    </citation>
    <scope>NUCLEOTIDE SEQUENCE [LARGE SCALE GENOMIC DNA]</scope>
    <source>
        <strain evidence="2 3">UMA81212</strain>
    </source>
</reference>
<proteinExistence type="predicted"/>
<dbReference type="InterPro" id="IPR013830">
    <property type="entry name" value="SGNH_hydro"/>
</dbReference>
<protein>
    <recommendedName>
        <fullName evidence="1">SGNH hydrolase-type esterase domain-containing protein</fullName>
    </recommendedName>
</protein>
<dbReference type="Proteomes" id="UP000243540">
    <property type="component" value="Unassembled WGS sequence"/>
</dbReference>